<dbReference type="RefSeq" id="WP_218324722.1">
    <property type="nucleotide sequence ID" value="NZ_JAHUZB010000001.1"/>
</dbReference>
<dbReference type="PANTHER" id="PTHR30388">
    <property type="entry name" value="ALDEHYDE OXIDOREDUCTASE MOLYBDENUM COFACTOR ASSEMBLY PROTEIN"/>
    <property type="match status" value="1"/>
</dbReference>
<comment type="caution">
    <text evidence="3">The sequence shown here is derived from an EMBL/GenBank/DDBJ whole genome shotgun (WGS) entry which is preliminary data.</text>
</comment>
<dbReference type="InterPro" id="IPR003777">
    <property type="entry name" value="XdhC_CoxI"/>
</dbReference>
<feature type="domain" description="XdhC Rossmann" evidence="2">
    <location>
        <begin position="178"/>
        <end position="320"/>
    </location>
</feature>
<reference evidence="3 4" key="1">
    <citation type="submission" date="2021-06" db="EMBL/GenBank/DDBJ databases">
        <title>Enterococcus alishanensis sp. nov., a novel lactic acid bacterium isolated from fresh coffee beans.</title>
        <authorList>
            <person name="Chen Y.-S."/>
        </authorList>
    </citation>
    <scope>NUCLEOTIDE SEQUENCE [LARGE SCALE GENOMIC DNA]</scope>
    <source>
        <strain evidence="3 4">ALS3</strain>
    </source>
</reference>
<dbReference type="EMBL" id="JAHUZB010000001">
    <property type="protein sequence ID" value="MBV7389674.1"/>
    <property type="molecule type" value="Genomic_DNA"/>
</dbReference>
<dbReference type="Pfam" id="PF02625">
    <property type="entry name" value="XdhC_CoxI"/>
    <property type="match status" value="1"/>
</dbReference>
<dbReference type="PANTHER" id="PTHR30388:SF6">
    <property type="entry name" value="XANTHINE DEHYDROGENASE SUBUNIT A-RELATED"/>
    <property type="match status" value="1"/>
</dbReference>
<evidence type="ECO:0000259" key="2">
    <source>
        <dbReference type="Pfam" id="PF13478"/>
    </source>
</evidence>
<protein>
    <submittedName>
        <fullName evidence="3">XdhC family protein</fullName>
    </submittedName>
</protein>
<evidence type="ECO:0000313" key="4">
    <source>
        <dbReference type="Proteomes" id="UP000774130"/>
    </source>
</evidence>
<dbReference type="Proteomes" id="UP000774130">
    <property type="component" value="Unassembled WGS sequence"/>
</dbReference>
<feature type="domain" description="XdhC- CoxI" evidence="1">
    <location>
        <begin position="13"/>
        <end position="77"/>
    </location>
</feature>
<organism evidence="3 4">
    <name type="scientific">Enterococcus alishanensis</name>
    <dbReference type="NCBI Taxonomy" id="1303817"/>
    <lineage>
        <taxon>Bacteria</taxon>
        <taxon>Bacillati</taxon>
        <taxon>Bacillota</taxon>
        <taxon>Bacilli</taxon>
        <taxon>Lactobacillales</taxon>
        <taxon>Enterococcaceae</taxon>
        <taxon>Enterococcus</taxon>
    </lineage>
</organism>
<dbReference type="Pfam" id="PF13478">
    <property type="entry name" value="XdhC_C"/>
    <property type="match status" value="1"/>
</dbReference>
<sequence length="330" mass="36654">MKEIFEFLLQQFEEKKPVVLVTVVNSHGSAPRKQGAKMLVGEEGILAGTVGGGKVEYTCITKAQDLLTKKENAFEKYKLTPKEAAGLGMVCGGQVEMLFQYLSFETKELFTVINQALTALQNNQAAYLLTALDLDSDQPIIFLAEKSEDTEDFPEKSGVIIYQENEYIAEVLSQPGKVYIFGGGHVSQALVPVLQYLDFYTVVLDDRPEFLTDVLFPAADQRKLVDFENIPATVEITKDDFVISVTRGHLFDFKVAVQLLHSPAYYIGMMGSAHKIAVQKKKLKESGFSQTEIERIYMPIGLSIKAETPPELAISIAGELIKVRAEKNEN</sequence>
<evidence type="ECO:0000313" key="3">
    <source>
        <dbReference type="EMBL" id="MBV7389674.1"/>
    </source>
</evidence>
<accession>A0ABS6T9V0</accession>
<evidence type="ECO:0000259" key="1">
    <source>
        <dbReference type="Pfam" id="PF02625"/>
    </source>
</evidence>
<dbReference type="InterPro" id="IPR052698">
    <property type="entry name" value="MoCofactor_Util/Proc"/>
</dbReference>
<keyword evidence="4" id="KW-1185">Reference proteome</keyword>
<proteinExistence type="predicted"/>
<name>A0ABS6T9V0_9ENTE</name>
<gene>
    <name evidence="3" type="ORF">KUA55_03210</name>
</gene>
<dbReference type="InterPro" id="IPR027051">
    <property type="entry name" value="XdhC_Rossmann_dom"/>
</dbReference>